<dbReference type="Gene3D" id="3.30.40.10">
    <property type="entry name" value="Zinc/RING finger domain, C3HC4 (zinc finger)"/>
    <property type="match status" value="1"/>
</dbReference>
<dbReference type="CDD" id="cd05819">
    <property type="entry name" value="NHL"/>
    <property type="match status" value="1"/>
</dbReference>
<keyword evidence="3" id="KW-0862">Zinc</keyword>
<dbReference type="Pfam" id="PF00643">
    <property type="entry name" value="zf-B_box"/>
    <property type="match status" value="1"/>
</dbReference>
<dbReference type="OrthoDB" id="27136at2759"/>
<organism evidence="8 9">
    <name type="scientific">Symbiodinium microadriaticum</name>
    <name type="common">Dinoflagellate</name>
    <name type="synonym">Zooxanthella microadriatica</name>
    <dbReference type="NCBI Taxonomy" id="2951"/>
    <lineage>
        <taxon>Eukaryota</taxon>
        <taxon>Sar</taxon>
        <taxon>Alveolata</taxon>
        <taxon>Dinophyceae</taxon>
        <taxon>Suessiales</taxon>
        <taxon>Symbiodiniaceae</taxon>
        <taxon>Symbiodinium</taxon>
    </lineage>
</organism>
<proteinExistence type="predicted"/>
<sequence>MKRWAFLNALFSGCKAERKRAKEYMKWLFDQLEGPVYVHGWEDRDDITVVDVPQDCIGYVTGNRRAALGGIEEEWGTLMFFMNKDGGSTKGRGRGGSEQLAIFGSERSRRGAELKVMSAVETKAPGTFTRGIREKFSDEKGFSTDRMIFRDDELSYALGKEGSTRKKLALAANDTDVSLQKLGAQTVSSCCVFCKVPFKDMVLRVGRRYEVKVLHCLHSACGRCLEEILTTGQEVLCPVCDHRIKEQDYHKYLCNFAENQTLDYRAAGFTSTPLITCDECVDAGPAVQYCARCVRRLCAECAEHHGRSRASASHVLTELTAMAEAAEAAEAAKAAKAEAKELTEDSQRSSRSSSLSLHRLPLCASHRRELEFFCEDCSMMCCRECIRESHETHVYKLPSGSLVERQRQGLSDNAQQLQSLFSSLQERRRTLSENLHSCEAELAKALQNIRHLEGQVKEALQQRRIQMLDEVKVFRDQQRESHEARRASLASQLLTRWRAIDFLEKVLARGTNCEVLLLTGYISAQRLLGKDVLASKVAELALCAALRPKQIPVKWSGDVAAAAHEISQMAAVSTQGRHAVEASPLQVGESQMEEVSEPTQAAETFESHERQIVSLQDAVPAPPAPAPQPICLSQALEPRQAVTSAGPREKLVHYLKSDQEIRESGLGELRAVLGLEGDALGCFRSPCGMAVDSSRLYVADTLNHRIQIFDKLTLEALGVLRLPSSGDGPSSLSDPSGMCCVEVKGMTILVVVEYTLDRVLRIELGQLPQAAAVRELAPGTFYGPFGAGISQGRVVIADSCNHRCLVLTLNGQILFEFGTRGQGRGQFDYPECLAAFADGHVAVSDKDNHRIQVFDANGSFQHLIPRDWAPESEGHLGPGRLRAGVLRGPMGMCVDARDRLFVCDCGSDRVQIFSRQGDFLWSSCSATWIFRSPTAMAADQHSLYVASVILEYVGHVCFMAGTLKERRRVKQFIDWLLAQRRGSVTVKDVSDRDDCTEMHIPDNCKGWVTGRNEAAAKFVRLASLPSHLGFGTWSAAERIA</sequence>
<dbReference type="GO" id="GO:0000209">
    <property type="term" value="P:protein polyubiquitination"/>
    <property type="evidence" value="ECO:0007669"/>
    <property type="project" value="TreeGrafter"/>
</dbReference>
<dbReference type="Proteomes" id="UP000186817">
    <property type="component" value="Unassembled WGS sequence"/>
</dbReference>
<dbReference type="GO" id="GO:0061630">
    <property type="term" value="F:ubiquitin protein ligase activity"/>
    <property type="evidence" value="ECO:0007669"/>
    <property type="project" value="TreeGrafter"/>
</dbReference>
<dbReference type="InterPro" id="IPR011042">
    <property type="entry name" value="6-blade_b-propeller_TolB-like"/>
</dbReference>
<dbReference type="SUPFAM" id="SSF57850">
    <property type="entry name" value="RING/U-box"/>
    <property type="match status" value="1"/>
</dbReference>
<dbReference type="PANTHER" id="PTHR24104">
    <property type="entry name" value="E3 UBIQUITIN-PROTEIN LIGASE NHLRC1-RELATED"/>
    <property type="match status" value="1"/>
</dbReference>
<dbReference type="Gene3D" id="2.120.10.30">
    <property type="entry name" value="TolB, C-terminal domain"/>
    <property type="match status" value="2"/>
</dbReference>
<dbReference type="Pfam" id="PF01436">
    <property type="entry name" value="NHL"/>
    <property type="match status" value="1"/>
</dbReference>
<dbReference type="PROSITE" id="PS50119">
    <property type="entry name" value="ZF_BBOX"/>
    <property type="match status" value="2"/>
</dbReference>
<dbReference type="PROSITE" id="PS51125">
    <property type="entry name" value="NHL"/>
    <property type="match status" value="1"/>
</dbReference>
<dbReference type="CDD" id="cd00105">
    <property type="entry name" value="KH-I"/>
    <property type="match status" value="1"/>
</dbReference>
<feature type="domain" description="B box-type" evidence="7">
    <location>
        <begin position="358"/>
        <end position="392"/>
    </location>
</feature>
<accession>A0A1Q9F690</accession>
<keyword evidence="9" id="KW-1185">Reference proteome</keyword>
<keyword evidence="2" id="KW-0677">Repeat</keyword>
<evidence type="ECO:0000313" key="9">
    <source>
        <dbReference type="Proteomes" id="UP000186817"/>
    </source>
</evidence>
<dbReference type="PROSITE" id="PS50089">
    <property type="entry name" value="ZF_RING_2"/>
    <property type="match status" value="1"/>
</dbReference>
<dbReference type="AlphaFoldDB" id="A0A1Q9F690"/>
<dbReference type="EMBL" id="LSRX01000007">
    <property type="protein sequence ID" value="OLQ15119.1"/>
    <property type="molecule type" value="Genomic_DNA"/>
</dbReference>
<dbReference type="InterPro" id="IPR001258">
    <property type="entry name" value="NHL_repeat"/>
</dbReference>
<dbReference type="InterPro" id="IPR050952">
    <property type="entry name" value="TRIM-NHL_E3_ligases"/>
</dbReference>
<dbReference type="SUPFAM" id="SSF101898">
    <property type="entry name" value="NHL repeat"/>
    <property type="match status" value="1"/>
</dbReference>
<dbReference type="InterPro" id="IPR000315">
    <property type="entry name" value="Znf_B-box"/>
</dbReference>
<dbReference type="PANTHER" id="PTHR24104:SF25">
    <property type="entry name" value="PROTEIN LIN-41"/>
    <property type="match status" value="1"/>
</dbReference>
<dbReference type="InterPro" id="IPR001841">
    <property type="entry name" value="Znf_RING"/>
</dbReference>
<dbReference type="SMART" id="SM00336">
    <property type="entry name" value="BBOX"/>
    <property type="match status" value="2"/>
</dbReference>
<keyword evidence="1" id="KW-0479">Metal-binding</keyword>
<evidence type="ECO:0000259" key="7">
    <source>
        <dbReference type="PROSITE" id="PS50119"/>
    </source>
</evidence>
<gene>
    <name evidence="8" type="primary">trim71</name>
    <name evidence="8" type="ORF">AK812_SmicGene722</name>
</gene>
<comment type="caution">
    <text evidence="8">The sequence shown here is derived from an EMBL/GenBank/DDBJ whole genome shotgun (WGS) entry which is preliminary data.</text>
</comment>
<reference evidence="8 9" key="1">
    <citation type="submission" date="2016-02" db="EMBL/GenBank/DDBJ databases">
        <title>Genome analysis of coral dinoflagellate symbionts highlights evolutionary adaptations to a symbiotic lifestyle.</title>
        <authorList>
            <person name="Aranda M."/>
            <person name="Li Y."/>
            <person name="Liew Y.J."/>
            <person name="Baumgarten S."/>
            <person name="Simakov O."/>
            <person name="Wilson M."/>
            <person name="Piel J."/>
            <person name="Ashoor H."/>
            <person name="Bougouffa S."/>
            <person name="Bajic V.B."/>
            <person name="Ryu T."/>
            <person name="Ravasi T."/>
            <person name="Bayer T."/>
            <person name="Micklem G."/>
            <person name="Kim H."/>
            <person name="Bhak J."/>
            <person name="Lajeunesse T.C."/>
            <person name="Voolstra C.R."/>
        </authorList>
    </citation>
    <scope>NUCLEOTIDE SEQUENCE [LARGE SCALE GENOMIC DNA]</scope>
    <source>
        <strain evidence="8 9">CCMP2467</strain>
    </source>
</reference>
<keyword evidence="5" id="KW-0175">Coiled coil</keyword>
<dbReference type="SUPFAM" id="SSF57845">
    <property type="entry name" value="B-box zinc-binding domain"/>
    <property type="match status" value="1"/>
</dbReference>
<evidence type="ECO:0000256" key="5">
    <source>
        <dbReference type="SAM" id="Coils"/>
    </source>
</evidence>
<dbReference type="InterPro" id="IPR013083">
    <property type="entry name" value="Znf_RING/FYVE/PHD"/>
</dbReference>
<evidence type="ECO:0000259" key="6">
    <source>
        <dbReference type="PROSITE" id="PS50089"/>
    </source>
</evidence>
<dbReference type="GO" id="GO:0043161">
    <property type="term" value="P:proteasome-mediated ubiquitin-dependent protein catabolic process"/>
    <property type="evidence" value="ECO:0007669"/>
    <property type="project" value="TreeGrafter"/>
</dbReference>
<dbReference type="GO" id="GO:0008270">
    <property type="term" value="F:zinc ion binding"/>
    <property type="evidence" value="ECO:0007669"/>
    <property type="project" value="UniProtKB-KW"/>
</dbReference>
<protein>
    <submittedName>
        <fullName evidence="8">E3 ubiquitin-protein ligase TRIM71</fullName>
    </submittedName>
</protein>
<feature type="coiled-coil region" evidence="5">
    <location>
        <begin position="322"/>
        <end position="352"/>
    </location>
</feature>
<name>A0A1Q9F690_SYMMI</name>
<dbReference type="Gene3D" id="3.30.160.60">
    <property type="entry name" value="Classic Zinc Finger"/>
    <property type="match status" value="1"/>
</dbReference>
<evidence type="ECO:0000256" key="2">
    <source>
        <dbReference type="ARBA" id="ARBA00022737"/>
    </source>
</evidence>
<feature type="coiled-coil region" evidence="5">
    <location>
        <begin position="407"/>
        <end position="462"/>
    </location>
</feature>
<evidence type="ECO:0000256" key="1">
    <source>
        <dbReference type="ARBA" id="ARBA00022723"/>
    </source>
</evidence>
<evidence type="ECO:0000256" key="4">
    <source>
        <dbReference type="PROSITE-ProRule" id="PRU00504"/>
    </source>
</evidence>
<feature type="repeat" description="NHL" evidence="4">
    <location>
        <begin position="814"/>
        <end position="857"/>
    </location>
</feature>
<feature type="domain" description="B box-type" evidence="7">
    <location>
        <begin position="272"/>
        <end position="319"/>
    </location>
</feature>
<evidence type="ECO:0000313" key="8">
    <source>
        <dbReference type="EMBL" id="OLQ15119.1"/>
    </source>
</evidence>
<evidence type="ECO:0000256" key="3">
    <source>
        <dbReference type="PROSITE-ProRule" id="PRU00024"/>
    </source>
</evidence>
<keyword evidence="3" id="KW-0863">Zinc-finger</keyword>
<dbReference type="OMA" id="LHDCAHI"/>
<feature type="domain" description="RING-type" evidence="6">
    <location>
        <begin position="191"/>
        <end position="241"/>
    </location>
</feature>